<reference evidence="4 5" key="1">
    <citation type="submission" date="2011-05" db="EMBL/GenBank/DDBJ databases">
        <authorList>
            <person name="Muzny D."/>
            <person name="Qin X."/>
            <person name="Deng J."/>
            <person name="Jiang H."/>
            <person name="Liu Y."/>
            <person name="Qu J."/>
            <person name="Song X.-Z."/>
            <person name="Zhang L."/>
            <person name="Thornton R."/>
            <person name="Coyle M."/>
            <person name="Francisco L."/>
            <person name="Jackson L."/>
            <person name="Javaid M."/>
            <person name="Korchina V."/>
            <person name="Kovar C."/>
            <person name="Mata R."/>
            <person name="Mathew T."/>
            <person name="Ngo R."/>
            <person name="Nguyen L."/>
            <person name="Nguyen N."/>
            <person name="Okwuonu G."/>
            <person name="Ongeri F."/>
            <person name="Pham C."/>
            <person name="Simmons D."/>
            <person name="Wilczek-Boney K."/>
            <person name="Hale W."/>
            <person name="Jakkamsetti A."/>
            <person name="Pham P."/>
            <person name="Ruth R."/>
            <person name="San Lucas F."/>
            <person name="Warren J."/>
            <person name="Zhang J."/>
            <person name="Zhao Z."/>
            <person name="Zhou C."/>
            <person name="Zhu D."/>
            <person name="Lee S."/>
            <person name="Bess C."/>
            <person name="Blankenburg K."/>
            <person name="Forbes L."/>
            <person name="Fu Q."/>
            <person name="Gubbala S."/>
            <person name="Hirani K."/>
            <person name="Jayaseelan J.C."/>
            <person name="Lara F."/>
            <person name="Munidasa M."/>
            <person name="Palculict T."/>
            <person name="Patil S."/>
            <person name="Pu L.-L."/>
            <person name="Saada N."/>
            <person name="Tang L."/>
            <person name="Weissenberger G."/>
            <person name="Zhu Y."/>
            <person name="Hemphill L."/>
            <person name="Shang Y."/>
            <person name="Youmans B."/>
            <person name="Ayvaz T."/>
            <person name="Ross M."/>
            <person name="Santibanez J."/>
            <person name="Aqrawi P."/>
            <person name="Gross S."/>
            <person name="Joshi V."/>
            <person name="Fowler G."/>
            <person name="Nazareth L."/>
            <person name="Reid J."/>
            <person name="Worley K."/>
            <person name="Petrosino J."/>
            <person name="Highlander S."/>
            <person name="Gibbs R."/>
        </authorList>
    </citation>
    <scope>NUCLEOTIDE SEQUENCE [LARGE SCALE GENOMIC DNA]</scope>
    <source>
        <strain evidence="4 5">ATCC 33926</strain>
    </source>
</reference>
<comment type="subcellular location">
    <subcellularLocation>
        <location evidence="1">Cell outer membrane</location>
    </subcellularLocation>
</comment>
<dbReference type="SUPFAM" id="SSF56935">
    <property type="entry name" value="Porins"/>
    <property type="match status" value="1"/>
</dbReference>
<name>A0AA36XKH8_9NEIS</name>
<dbReference type="EMBL" id="AFQE01000083">
    <property type="protein sequence ID" value="EGQ76614.1"/>
    <property type="molecule type" value="Genomic_DNA"/>
</dbReference>
<evidence type="ECO:0000256" key="3">
    <source>
        <dbReference type="ARBA" id="ARBA00023237"/>
    </source>
</evidence>
<gene>
    <name evidence="4" type="ORF">HMPREF9418_1710</name>
</gene>
<protein>
    <submittedName>
        <fullName evidence="4">Uncharacterized protein</fullName>
    </submittedName>
</protein>
<proteinExistence type="predicted"/>
<sequence>MGDTLSMTLSANVQHEKLNEFTEQYNNDLDFDGLSNAASGMTALSGPRSGRRHEWGAGMVFDWQPTDRLNIQAGIRYNKFWSYDDILAQKRKERKESFYSITKGNEGYIIGTYLPYYKLIDNPQEVADYFAYDNAPTGSDEQEKLGQKFEKNTAIFSAPATIYYAIQKATLLMTRENPKHSTAWNRHIPPSATADLRVRFSQTGCLTKKSPIPKDKTEIFTNT</sequence>
<keyword evidence="3" id="KW-0998">Cell outer membrane</keyword>
<comment type="caution">
    <text evidence="4">The sequence shown here is derived from an EMBL/GenBank/DDBJ whole genome shotgun (WGS) entry which is preliminary data.</text>
</comment>
<evidence type="ECO:0000256" key="1">
    <source>
        <dbReference type="ARBA" id="ARBA00004442"/>
    </source>
</evidence>
<dbReference type="GO" id="GO:0009279">
    <property type="term" value="C:cell outer membrane"/>
    <property type="evidence" value="ECO:0007669"/>
    <property type="project" value="UniProtKB-SubCell"/>
</dbReference>
<dbReference type="InterPro" id="IPR036942">
    <property type="entry name" value="Beta-barrel_TonB_sf"/>
</dbReference>
<evidence type="ECO:0000313" key="5">
    <source>
        <dbReference type="Proteomes" id="UP000004982"/>
    </source>
</evidence>
<dbReference type="Proteomes" id="UP000004982">
    <property type="component" value="Unassembled WGS sequence"/>
</dbReference>
<evidence type="ECO:0000313" key="4">
    <source>
        <dbReference type="EMBL" id="EGQ76614.1"/>
    </source>
</evidence>
<accession>A0AA36XKH8</accession>
<organism evidence="4 5">
    <name type="scientific">Neisseria macacae ATCC 33926</name>
    <dbReference type="NCBI Taxonomy" id="997348"/>
    <lineage>
        <taxon>Bacteria</taxon>
        <taxon>Pseudomonadati</taxon>
        <taxon>Pseudomonadota</taxon>
        <taxon>Betaproteobacteria</taxon>
        <taxon>Neisseriales</taxon>
        <taxon>Neisseriaceae</taxon>
        <taxon>Neisseria</taxon>
    </lineage>
</organism>
<evidence type="ECO:0000256" key="2">
    <source>
        <dbReference type="ARBA" id="ARBA00023136"/>
    </source>
</evidence>
<dbReference type="Gene3D" id="2.40.170.20">
    <property type="entry name" value="TonB-dependent receptor, beta-barrel domain"/>
    <property type="match status" value="1"/>
</dbReference>
<dbReference type="AlphaFoldDB" id="A0AA36XKH8"/>
<keyword evidence="2" id="KW-0472">Membrane</keyword>